<name>A0A235BYF9_UNCW3</name>
<dbReference type="AlphaFoldDB" id="A0A235BYF9"/>
<gene>
    <name evidence="1" type="ORF">CH333_01565</name>
</gene>
<accession>A0A235BYF9</accession>
<evidence type="ECO:0000313" key="1">
    <source>
        <dbReference type="EMBL" id="OYD17254.1"/>
    </source>
</evidence>
<dbReference type="InterPro" id="IPR026350">
    <property type="entry name" value="GxxExxY"/>
</dbReference>
<dbReference type="Proteomes" id="UP000215215">
    <property type="component" value="Unassembled WGS sequence"/>
</dbReference>
<proteinExistence type="predicted"/>
<evidence type="ECO:0008006" key="3">
    <source>
        <dbReference type="Google" id="ProtNLM"/>
    </source>
</evidence>
<protein>
    <recommendedName>
        <fullName evidence="3">GxxExxY protein</fullName>
    </recommendedName>
</protein>
<dbReference type="NCBIfam" id="TIGR04256">
    <property type="entry name" value="GxxExxY"/>
    <property type="match status" value="1"/>
</dbReference>
<sequence>MIIEFEEAGIAFQNQAELEVYYKGRKLNKKYKADFIVEKKVLVELKGTHGLTEIDEAQTINYLKATELQVGLMLNFGRSSLEWKRVVY</sequence>
<evidence type="ECO:0000313" key="2">
    <source>
        <dbReference type="Proteomes" id="UP000215215"/>
    </source>
</evidence>
<reference evidence="1 2" key="1">
    <citation type="submission" date="2017-07" db="EMBL/GenBank/DDBJ databases">
        <title>Recovery of genomes from metagenomes via a dereplication, aggregation, and scoring strategy.</title>
        <authorList>
            <person name="Sieber C.M."/>
            <person name="Probst A.J."/>
            <person name="Sharrar A."/>
            <person name="Thomas B.C."/>
            <person name="Hess M."/>
            <person name="Tringe S.G."/>
            <person name="Banfield J.F."/>
        </authorList>
    </citation>
    <scope>NUCLEOTIDE SEQUENCE [LARGE SCALE GENOMIC DNA]</scope>
    <source>
        <strain evidence="1">JGI_Cruoil_03_44_89</strain>
    </source>
</reference>
<comment type="caution">
    <text evidence="1">The sequence shown here is derived from an EMBL/GenBank/DDBJ whole genome shotgun (WGS) entry which is preliminary data.</text>
</comment>
<dbReference type="Pfam" id="PF13366">
    <property type="entry name" value="PDDEXK_3"/>
    <property type="match status" value="1"/>
</dbReference>
<organism evidence="1 2">
    <name type="scientific">candidate division WOR-3 bacterium JGI_Cruoil_03_44_89</name>
    <dbReference type="NCBI Taxonomy" id="1973748"/>
    <lineage>
        <taxon>Bacteria</taxon>
        <taxon>Bacteria division WOR-3</taxon>
    </lineage>
</organism>
<dbReference type="EMBL" id="NOZQ01000027">
    <property type="protein sequence ID" value="OYD17254.1"/>
    <property type="molecule type" value="Genomic_DNA"/>
</dbReference>